<dbReference type="RefSeq" id="WP_011369296.1">
    <property type="nucleotide sequence ID" value="NC_007519.1"/>
</dbReference>
<reference evidence="2 3" key="1">
    <citation type="journal article" date="2011" name="J. Bacteriol.">
        <title>Complete genome sequence and updated annotation of Desulfovibrio alaskensis G20.</title>
        <authorList>
            <person name="Hauser L.J."/>
            <person name="Land M.L."/>
            <person name="Brown S.D."/>
            <person name="Larimer F."/>
            <person name="Keller K.L."/>
            <person name="Rapp-Giles B.J."/>
            <person name="Price M.N."/>
            <person name="Lin M."/>
            <person name="Bruce D.C."/>
            <person name="Detter J.C."/>
            <person name="Tapia R."/>
            <person name="Han C.S."/>
            <person name="Goodwin L.A."/>
            <person name="Cheng J.F."/>
            <person name="Pitluck S."/>
            <person name="Copeland A."/>
            <person name="Lucas S."/>
            <person name="Nolan M."/>
            <person name="Lapidus A.L."/>
            <person name="Palumbo A.V."/>
            <person name="Wall J.D."/>
        </authorList>
    </citation>
    <scope>NUCLEOTIDE SEQUENCE [LARGE SCALE GENOMIC DNA]</scope>
    <source>
        <strain evidence="3">ATCC BAA 1058 / DSM 17464 / G20</strain>
    </source>
</reference>
<dbReference type="EMBL" id="CP000112">
    <property type="protein sequence ID" value="ABB40415.1"/>
    <property type="molecule type" value="Genomic_DNA"/>
</dbReference>
<keyword evidence="1" id="KW-0732">Signal</keyword>
<accession>Q30V81</accession>
<evidence type="ECO:0000313" key="3">
    <source>
        <dbReference type="Proteomes" id="UP000002710"/>
    </source>
</evidence>
<gene>
    <name evidence="2" type="ordered locus">Dde_3622</name>
</gene>
<organism evidence="2 3">
    <name type="scientific">Oleidesulfovibrio alaskensis (strain ATCC BAA-1058 / DSM 17464 / G20)</name>
    <name type="common">Desulfovibrio alaskensis</name>
    <dbReference type="NCBI Taxonomy" id="207559"/>
    <lineage>
        <taxon>Bacteria</taxon>
        <taxon>Pseudomonadati</taxon>
        <taxon>Thermodesulfobacteriota</taxon>
        <taxon>Desulfovibrionia</taxon>
        <taxon>Desulfovibrionales</taxon>
        <taxon>Desulfovibrionaceae</taxon>
        <taxon>Oleidesulfovibrio</taxon>
    </lineage>
</organism>
<dbReference type="Proteomes" id="UP000002710">
    <property type="component" value="Chromosome"/>
</dbReference>
<name>Q30V81_OLEA2</name>
<dbReference type="InterPro" id="IPR021952">
    <property type="entry name" value="Flpp3-like"/>
</dbReference>
<feature type="chain" id="PRO_5004219928" description="Lipoprotein" evidence="1">
    <location>
        <begin position="24"/>
        <end position="141"/>
    </location>
</feature>
<evidence type="ECO:0000313" key="2">
    <source>
        <dbReference type="EMBL" id="ABB40415.1"/>
    </source>
</evidence>
<dbReference type="Pfam" id="PF12092">
    <property type="entry name" value="DUF3568"/>
    <property type="match status" value="1"/>
</dbReference>
<dbReference type="STRING" id="207559.Dde_3622"/>
<dbReference type="KEGG" id="dde:Dde_3622"/>
<dbReference type="AlphaFoldDB" id="Q30V81"/>
<sequence>MKQFFLCIMLCALASLQSGCVVAALGVAAAGVSTTVSAMDEEVSQSYPYPYWCVYRATHAALNEMAIPVSSIERTDEGDKFFATTRKYPVIIELREVTPSLVNVSVSAGNNVFQLDAATGQAIVNGVQDVIRRSLTAGLYQ</sequence>
<keyword evidence="3" id="KW-1185">Reference proteome</keyword>
<proteinExistence type="predicted"/>
<evidence type="ECO:0000256" key="1">
    <source>
        <dbReference type="SAM" id="SignalP"/>
    </source>
</evidence>
<evidence type="ECO:0008006" key="4">
    <source>
        <dbReference type="Google" id="ProtNLM"/>
    </source>
</evidence>
<protein>
    <recommendedName>
        <fullName evidence="4">Lipoprotein</fullName>
    </recommendedName>
</protein>
<feature type="signal peptide" evidence="1">
    <location>
        <begin position="1"/>
        <end position="23"/>
    </location>
</feature>
<dbReference type="HOGENOM" id="CLU_1822234_0_0_7"/>